<reference evidence="9 10" key="1">
    <citation type="submission" date="2024-12" db="EMBL/GenBank/DDBJ databases">
        <title>The unique morphological basis and parallel evolutionary history of personate flowers in Penstemon.</title>
        <authorList>
            <person name="Depatie T.H."/>
            <person name="Wessinger C.A."/>
        </authorList>
    </citation>
    <scope>NUCLEOTIDE SEQUENCE [LARGE SCALE GENOMIC DNA]</scope>
    <source>
        <strain evidence="9">WTNN_2</strain>
        <tissue evidence="9">Leaf</tissue>
    </source>
</reference>
<organism evidence="9 10">
    <name type="scientific">Penstemon smallii</name>
    <dbReference type="NCBI Taxonomy" id="265156"/>
    <lineage>
        <taxon>Eukaryota</taxon>
        <taxon>Viridiplantae</taxon>
        <taxon>Streptophyta</taxon>
        <taxon>Embryophyta</taxon>
        <taxon>Tracheophyta</taxon>
        <taxon>Spermatophyta</taxon>
        <taxon>Magnoliopsida</taxon>
        <taxon>eudicotyledons</taxon>
        <taxon>Gunneridae</taxon>
        <taxon>Pentapetalae</taxon>
        <taxon>asterids</taxon>
        <taxon>lamiids</taxon>
        <taxon>Lamiales</taxon>
        <taxon>Plantaginaceae</taxon>
        <taxon>Cheloneae</taxon>
        <taxon>Penstemon</taxon>
    </lineage>
</organism>
<keyword evidence="3 7" id="KW-0812">Transmembrane</keyword>
<dbReference type="Proteomes" id="UP001634393">
    <property type="component" value="Unassembled WGS sequence"/>
</dbReference>
<sequence>MVRFVDQNDELGSVESGLGIQKAAGNTEVDDDGKPNRTGTIWTASAHIITAVIGSGVLSLAWGVAQLGWIAGVITLLMFSGITLYTSSLLADCYRSPDTGKRNYSYKEVVKNNLGYRMYIACALVQYANLCGTIVGYTITASISMAAIEKSDCFHERGHEAECSVSHNPYMIGLGILELFLSQIPNFHNLSILSIIAAVMSFGYASIGVGLALAKVISGDGKRTTLAGVEIGIGLSAADKTWRMFRAFGCIAFAYTYSQILVEIQDTLKSSPPENQVMKRANIVGISTTTIFYMMCGCVGYAAFGNDAPGNLLTGFGFYEPYWLVDAGNIAIVVHLIGAYQVFAQPVFGAVEQWAAKKWPKSKVVTEEYKIRICRSKRWMIRINFLRLIWRSLFVCVATLLAMVLPFFNDVLAFLGAMGYWPLTVYFPIQMYISKNKIGWWTGRWLGLQFINMLCLLVAIAAICGSIQGLGKSVKTYQPFQVKD</sequence>
<dbReference type="Pfam" id="PF01490">
    <property type="entry name" value="Aa_trans"/>
    <property type="match status" value="1"/>
</dbReference>
<protein>
    <recommendedName>
        <fullName evidence="8">Amino acid transporter transmembrane domain-containing protein</fullName>
    </recommendedName>
</protein>
<proteinExistence type="predicted"/>
<name>A0ABD3U438_9LAMI</name>
<keyword evidence="5 7" id="KW-1133">Transmembrane helix</keyword>
<keyword evidence="4" id="KW-0029">Amino-acid transport</keyword>
<evidence type="ECO:0000256" key="6">
    <source>
        <dbReference type="ARBA" id="ARBA00023136"/>
    </source>
</evidence>
<gene>
    <name evidence="9" type="ORF">ACJIZ3_001609</name>
</gene>
<evidence type="ECO:0000256" key="7">
    <source>
        <dbReference type="SAM" id="Phobius"/>
    </source>
</evidence>
<dbReference type="AlphaFoldDB" id="A0ABD3U438"/>
<accession>A0ABD3U438</accession>
<dbReference type="EMBL" id="JBJXBP010000002">
    <property type="protein sequence ID" value="KAL3844206.1"/>
    <property type="molecule type" value="Genomic_DNA"/>
</dbReference>
<evidence type="ECO:0000256" key="1">
    <source>
        <dbReference type="ARBA" id="ARBA00004370"/>
    </source>
</evidence>
<comment type="subcellular location">
    <subcellularLocation>
        <location evidence="1">Membrane</location>
    </subcellularLocation>
</comment>
<dbReference type="GO" id="GO:0006865">
    <property type="term" value="P:amino acid transport"/>
    <property type="evidence" value="ECO:0007669"/>
    <property type="project" value="UniProtKB-KW"/>
</dbReference>
<feature type="transmembrane region" description="Helical" evidence="7">
    <location>
        <begin position="190"/>
        <end position="214"/>
    </location>
</feature>
<dbReference type="PANTHER" id="PTHR48017">
    <property type="entry name" value="OS05G0424000 PROTEIN-RELATED"/>
    <property type="match status" value="1"/>
</dbReference>
<evidence type="ECO:0000313" key="9">
    <source>
        <dbReference type="EMBL" id="KAL3844206.1"/>
    </source>
</evidence>
<dbReference type="GO" id="GO:0016020">
    <property type="term" value="C:membrane"/>
    <property type="evidence" value="ECO:0007669"/>
    <property type="project" value="UniProtKB-SubCell"/>
</dbReference>
<feature type="transmembrane region" description="Helical" evidence="7">
    <location>
        <begin position="450"/>
        <end position="470"/>
    </location>
</feature>
<feature type="transmembrane region" description="Helical" evidence="7">
    <location>
        <begin position="323"/>
        <end position="343"/>
    </location>
</feature>
<evidence type="ECO:0000256" key="4">
    <source>
        <dbReference type="ARBA" id="ARBA00022970"/>
    </source>
</evidence>
<evidence type="ECO:0000256" key="2">
    <source>
        <dbReference type="ARBA" id="ARBA00022448"/>
    </source>
</evidence>
<feature type="transmembrane region" description="Helical" evidence="7">
    <location>
        <begin position="68"/>
        <end position="91"/>
    </location>
</feature>
<keyword evidence="2" id="KW-0813">Transport</keyword>
<evidence type="ECO:0000256" key="5">
    <source>
        <dbReference type="ARBA" id="ARBA00022989"/>
    </source>
</evidence>
<evidence type="ECO:0000313" key="10">
    <source>
        <dbReference type="Proteomes" id="UP001634393"/>
    </source>
</evidence>
<feature type="transmembrane region" description="Helical" evidence="7">
    <location>
        <begin position="283"/>
        <end position="303"/>
    </location>
</feature>
<dbReference type="InterPro" id="IPR013057">
    <property type="entry name" value="AA_transpt_TM"/>
</dbReference>
<comment type="caution">
    <text evidence="9">The sequence shown here is derived from an EMBL/GenBank/DDBJ whole genome shotgun (WGS) entry which is preliminary data.</text>
</comment>
<feature type="domain" description="Amino acid transporter transmembrane" evidence="8">
    <location>
        <begin position="37"/>
        <end position="469"/>
    </location>
</feature>
<keyword evidence="10" id="KW-1185">Reference proteome</keyword>
<evidence type="ECO:0000256" key="3">
    <source>
        <dbReference type="ARBA" id="ARBA00022692"/>
    </source>
</evidence>
<keyword evidence="6 7" id="KW-0472">Membrane</keyword>
<feature type="transmembrane region" description="Helical" evidence="7">
    <location>
        <begin position="411"/>
        <end position="429"/>
    </location>
</feature>
<evidence type="ECO:0000259" key="8">
    <source>
        <dbReference type="Pfam" id="PF01490"/>
    </source>
</evidence>
<feature type="transmembrane region" description="Helical" evidence="7">
    <location>
        <begin position="385"/>
        <end position="405"/>
    </location>
</feature>
<feature type="transmembrane region" description="Helical" evidence="7">
    <location>
        <begin position="41"/>
        <end position="62"/>
    </location>
</feature>